<evidence type="ECO:0000256" key="4">
    <source>
        <dbReference type="ARBA" id="ARBA00022692"/>
    </source>
</evidence>
<dbReference type="GO" id="GO:1990961">
    <property type="term" value="P:xenobiotic detoxification by transmembrane export across the plasma membrane"/>
    <property type="evidence" value="ECO:0007669"/>
    <property type="project" value="UniProtKB-ARBA"/>
</dbReference>
<feature type="transmembrane region" description="Helical" evidence="9">
    <location>
        <begin position="59"/>
        <end position="80"/>
    </location>
</feature>
<keyword evidence="2" id="KW-0813">Transport</keyword>
<dbReference type="EMBL" id="JAQQKY010000001">
    <property type="protein sequence ID" value="MDC7689942.1"/>
    <property type="molecule type" value="Genomic_DNA"/>
</dbReference>
<evidence type="ECO:0000313" key="11">
    <source>
        <dbReference type="EMBL" id="RKQ58950.1"/>
    </source>
</evidence>
<keyword evidence="5 9" id="KW-1133">Transmembrane helix</keyword>
<organism evidence="11 12">
    <name type="scientific">Vogesella indigofera</name>
    <name type="common">Pseudomonas indigofera</name>
    <dbReference type="NCBI Taxonomy" id="45465"/>
    <lineage>
        <taxon>Bacteria</taxon>
        <taxon>Pseudomonadati</taxon>
        <taxon>Pseudomonadota</taxon>
        <taxon>Betaproteobacteria</taxon>
        <taxon>Neisseriales</taxon>
        <taxon>Chromobacteriaceae</taxon>
        <taxon>Vogesella</taxon>
    </lineage>
</organism>
<gene>
    <name evidence="11" type="ORF">C8E02_1926</name>
    <name evidence="10" type="ORF">PQU93_04005</name>
</gene>
<evidence type="ECO:0000256" key="6">
    <source>
        <dbReference type="ARBA" id="ARBA00023136"/>
    </source>
</evidence>
<reference evidence="11 12" key="1">
    <citation type="submission" date="2018-10" db="EMBL/GenBank/DDBJ databases">
        <title>Genomic Encyclopedia of Type Strains, Phase IV (KMG-IV): sequencing the most valuable type-strain genomes for metagenomic binning, comparative biology and taxonomic classification.</title>
        <authorList>
            <person name="Goeker M."/>
        </authorList>
    </citation>
    <scope>NUCLEOTIDE SEQUENCE [LARGE SCALE GENOMIC DNA]</scope>
    <source>
        <strain evidence="11 12">DSM 3303</strain>
    </source>
</reference>
<dbReference type="Proteomes" id="UP001221566">
    <property type="component" value="Unassembled WGS sequence"/>
</dbReference>
<accession>A0A495BDY4</accession>
<evidence type="ECO:0000313" key="13">
    <source>
        <dbReference type="Proteomes" id="UP001221566"/>
    </source>
</evidence>
<dbReference type="AlphaFoldDB" id="A0A495BDY4"/>
<proteinExistence type="inferred from homology"/>
<dbReference type="Proteomes" id="UP000279384">
    <property type="component" value="Unassembled WGS sequence"/>
</dbReference>
<comment type="subcellular location">
    <subcellularLocation>
        <location evidence="1 8">Cell membrane</location>
        <topology evidence="1 8">Multi-pass membrane protein</topology>
    </subcellularLocation>
</comment>
<keyword evidence="13" id="KW-1185">Reference proteome</keyword>
<dbReference type="InterPro" id="IPR045324">
    <property type="entry name" value="Small_multidrug_res"/>
</dbReference>
<evidence type="ECO:0000313" key="12">
    <source>
        <dbReference type="Proteomes" id="UP000279384"/>
    </source>
</evidence>
<evidence type="ECO:0000256" key="2">
    <source>
        <dbReference type="ARBA" id="ARBA00022448"/>
    </source>
</evidence>
<evidence type="ECO:0000313" key="10">
    <source>
        <dbReference type="EMBL" id="MDC7689942.1"/>
    </source>
</evidence>
<feature type="transmembrane region" description="Helical" evidence="9">
    <location>
        <begin position="33"/>
        <end position="52"/>
    </location>
</feature>
<dbReference type="InterPro" id="IPR000390">
    <property type="entry name" value="Small_drug/metabolite_transptr"/>
</dbReference>
<dbReference type="EMBL" id="RBID01000014">
    <property type="protein sequence ID" value="RKQ58950.1"/>
    <property type="molecule type" value="Genomic_DNA"/>
</dbReference>
<reference evidence="10 13" key="2">
    <citation type="submission" date="2023-01" db="EMBL/GenBank/DDBJ databases">
        <title>Novel species of the genus Vogesella isolated from rivers.</title>
        <authorList>
            <person name="Lu H."/>
        </authorList>
    </citation>
    <scope>NUCLEOTIDE SEQUENCE [LARGE SCALE GENOMIC DNA]</scope>
    <source>
        <strain evidence="10 13">SH7W</strain>
    </source>
</reference>
<dbReference type="PANTHER" id="PTHR30561">
    <property type="entry name" value="SMR FAMILY PROTON-DEPENDENT DRUG EFFLUX TRANSPORTER SUGE"/>
    <property type="match status" value="1"/>
</dbReference>
<keyword evidence="4 8" id="KW-0812">Transmembrane</keyword>
<sequence>MNPWLMLALAIGTEVIATSSLKLAAGFTKPLPSLLVVLGYIASFWLLSQVLLRLDLGVVYAIWCGVGIAVVATVGVLLFGESLSPLRIAGLLAIMIGTILLSLSGKGH</sequence>
<dbReference type="PANTHER" id="PTHR30561:SF1">
    <property type="entry name" value="MULTIDRUG TRANSPORTER EMRE"/>
    <property type="match status" value="1"/>
</dbReference>
<name>A0A495BDY4_VOGIN</name>
<dbReference type="Gene3D" id="1.10.3730.20">
    <property type="match status" value="1"/>
</dbReference>
<evidence type="ECO:0000256" key="8">
    <source>
        <dbReference type="RuleBase" id="RU003942"/>
    </source>
</evidence>
<feature type="transmembrane region" description="Helical" evidence="9">
    <location>
        <begin position="86"/>
        <end position="103"/>
    </location>
</feature>
<dbReference type="FunFam" id="1.10.3730.20:FF:000001">
    <property type="entry name" value="Quaternary ammonium compound resistance transporter SugE"/>
    <property type="match status" value="1"/>
</dbReference>
<evidence type="ECO:0000256" key="3">
    <source>
        <dbReference type="ARBA" id="ARBA00022475"/>
    </source>
</evidence>
<dbReference type="GO" id="GO:0005886">
    <property type="term" value="C:plasma membrane"/>
    <property type="evidence" value="ECO:0007669"/>
    <property type="project" value="UniProtKB-SubCell"/>
</dbReference>
<dbReference type="GO" id="GO:0022857">
    <property type="term" value="F:transmembrane transporter activity"/>
    <property type="evidence" value="ECO:0007669"/>
    <property type="project" value="InterPro"/>
</dbReference>
<keyword evidence="3" id="KW-1003">Cell membrane</keyword>
<evidence type="ECO:0000256" key="7">
    <source>
        <dbReference type="ARBA" id="ARBA00038032"/>
    </source>
</evidence>
<evidence type="ECO:0000256" key="1">
    <source>
        <dbReference type="ARBA" id="ARBA00004651"/>
    </source>
</evidence>
<dbReference type="RefSeq" id="WP_047966830.1">
    <property type="nucleotide sequence ID" value="NZ_JAQQKY010000001.1"/>
</dbReference>
<comment type="caution">
    <text evidence="11">The sequence shown here is derived from an EMBL/GenBank/DDBJ whole genome shotgun (WGS) entry which is preliminary data.</text>
</comment>
<dbReference type="Pfam" id="PF00893">
    <property type="entry name" value="Multi_Drug_Res"/>
    <property type="match status" value="1"/>
</dbReference>
<keyword evidence="6 9" id="KW-0472">Membrane</keyword>
<dbReference type="SUPFAM" id="SSF103481">
    <property type="entry name" value="Multidrug resistance efflux transporter EmrE"/>
    <property type="match status" value="1"/>
</dbReference>
<protein>
    <submittedName>
        <fullName evidence="10">Multidrug efflux SMR transporter</fullName>
    </submittedName>
    <submittedName>
        <fullName evidence="11">Small multidrug resistance pump</fullName>
    </submittedName>
</protein>
<comment type="similarity">
    <text evidence="7 8">Belongs to the drug/metabolite transporter (DMT) superfamily. Small multidrug resistance (SMR) (TC 2.A.7.1) family.</text>
</comment>
<evidence type="ECO:0000256" key="9">
    <source>
        <dbReference type="SAM" id="Phobius"/>
    </source>
</evidence>
<evidence type="ECO:0000256" key="5">
    <source>
        <dbReference type="ARBA" id="ARBA00022989"/>
    </source>
</evidence>
<dbReference type="InterPro" id="IPR037185">
    <property type="entry name" value="EmrE-like"/>
</dbReference>